<dbReference type="AlphaFoldDB" id="M1VEA1"/>
<dbReference type="SUPFAM" id="SSF55455">
    <property type="entry name" value="SRF-like"/>
    <property type="match status" value="1"/>
</dbReference>
<feature type="region of interest" description="Disordered" evidence="6">
    <location>
        <begin position="111"/>
        <end position="157"/>
    </location>
</feature>
<dbReference type="HOGENOM" id="CLU_532516_0_0_1"/>
<evidence type="ECO:0000259" key="7">
    <source>
        <dbReference type="PROSITE" id="PS50066"/>
    </source>
</evidence>
<proteinExistence type="predicted"/>
<dbReference type="EMBL" id="AP006483">
    <property type="protein sequence ID" value="BAM78798.1"/>
    <property type="molecule type" value="Genomic_DNA"/>
</dbReference>
<feature type="compositionally biased region" description="Basic and acidic residues" evidence="6">
    <location>
        <begin position="223"/>
        <end position="233"/>
    </location>
</feature>
<gene>
    <name evidence="8" type="ORF">CYME_CMA095C</name>
</gene>
<evidence type="ECO:0000256" key="6">
    <source>
        <dbReference type="SAM" id="MobiDB-lite"/>
    </source>
</evidence>
<dbReference type="PANTHER" id="PTHR48019">
    <property type="entry name" value="SERUM RESPONSE FACTOR HOMOLOG"/>
    <property type="match status" value="1"/>
</dbReference>
<keyword evidence="5" id="KW-0539">Nucleus</keyword>
<evidence type="ECO:0000256" key="5">
    <source>
        <dbReference type="ARBA" id="ARBA00023242"/>
    </source>
</evidence>
<dbReference type="InterPro" id="IPR050142">
    <property type="entry name" value="MADS-box/MEF2_TF"/>
</dbReference>
<feature type="compositionally biased region" description="Polar residues" evidence="6">
    <location>
        <begin position="148"/>
        <end position="157"/>
    </location>
</feature>
<feature type="compositionally biased region" description="Polar residues" evidence="6">
    <location>
        <begin position="483"/>
        <end position="499"/>
    </location>
</feature>
<dbReference type="Gramene" id="CMA095CT">
    <property type="protein sequence ID" value="CMA095CT"/>
    <property type="gene ID" value="CMA095C"/>
</dbReference>
<feature type="region of interest" description="Disordered" evidence="6">
    <location>
        <begin position="404"/>
        <end position="429"/>
    </location>
</feature>
<dbReference type="OrthoDB" id="5967at2759"/>
<feature type="region of interest" description="Disordered" evidence="6">
    <location>
        <begin position="204"/>
        <end position="271"/>
    </location>
</feature>
<keyword evidence="2" id="KW-0805">Transcription regulation</keyword>
<evidence type="ECO:0000256" key="3">
    <source>
        <dbReference type="ARBA" id="ARBA00023125"/>
    </source>
</evidence>
<dbReference type="STRING" id="280699.M1VEA1"/>
<accession>M1VEA1</accession>
<organism evidence="8 9">
    <name type="scientific">Cyanidioschyzon merolae (strain NIES-3377 / 10D)</name>
    <name type="common">Unicellular red alga</name>
    <dbReference type="NCBI Taxonomy" id="280699"/>
    <lineage>
        <taxon>Eukaryota</taxon>
        <taxon>Rhodophyta</taxon>
        <taxon>Bangiophyceae</taxon>
        <taxon>Cyanidiales</taxon>
        <taxon>Cyanidiaceae</taxon>
        <taxon>Cyanidioschyzon</taxon>
    </lineage>
</organism>
<dbReference type="InterPro" id="IPR002100">
    <property type="entry name" value="TF_MADSbox"/>
</dbReference>
<name>M1VEA1_CYAM1</name>
<feature type="compositionally biased region" description="Low complexity" evidence="6">
    <location>
        <begin position="411"/>
        <end position="422"/>
    </location>
</feature>
<dbReference type="Proteomes" id="UP000007014">
    <property type="component" value="Chromosome 1"/>
</dbReference>
<dbReference type="Pfam" id="PF00319">
    <property type="entry name" value="SRF-TF"/>
    <property type="match status" value="1"/>
</dbReference>
<reference evidence="8 9" key="1">
    <citation type="journal article" date="2004" name="Nature">
        <title>Genome sequence of the ultrasmall unicellular red alga Cyanidioschyzon merolae 10D.</title>
        <authorList>
            <person name="Matsuzaki M."/>
            <person name="Misumi O."/>
            <person name="Shin-i T."/>
            <person name="Maruyama S."/>
            <person name="Takahara M."/>
            <person name="Miyagishima S."/>
            <person name="Mori T."/>
            <person name="Nishida K."/>
            <person name="Yagisawa F."/>
            <person name="Nishida K."/>
            <person name="Yoshida Y."/>
            <person name="Nishimura Y."/>
            <person name="Nakao S."/>
            <person name="Kobayashi T."/>
            <person name="Momoyama Y."/>
            <person name="Higashiyama T."/>
            <person name="Minoda A."/>
            <person name="Sano M."/>
            <person name="Nomoto H."/>
            <person name="Oishi K."/>
            <person name="Hayashi H."/>
            <person name="Ohta F."/>
            <person name="Nishizaka S."/>
            <person name="Haga S."/>
            <person name="Miura S."/>
            <person name="Morishita T."/>
            <person name="Kabeya Y."/>
            <person name="Terasawa K."/>
            <person name="Suzuki Y."/>
            <person name="Ishii Y."/>
            <person name="Asakawa S."/>
            <person name="Takano H."/>
            <person name="Ohta N."/>
            <person name="Kuroiwa H."/>
            <person name="Tanaka K."/>
            <person name="Shimizu N."/>
            <person name="Sugano S."/>
            <person name="Sato N."/>
            <person name="Nozaki H."/>
            <person name="Ogasawara N."/>
            <person name="Kohara Y."/>
            <person name="Kuroiwa T."/>
        </authorList>
    </citation>
    <scope>NUCLEOTIDE SEQUENCE [LARGE SCALE GENOMIC DNA]</scope>
    <source>
        <strain evidence="8 9">10D</strain>
    </source>
</reference>
<dbReference type="InterPro" id="IPR036879">
    <property type="entry name" value="TF_MADSbox_sf"/>
</dbReference>
<evidence type="ECO:0000313" key="8">
    <source>
        <dbReference type="EMBL" id="BAM78798.1"/>
    </source>
</evidence>
<reference evidence="8 9" key="2">
    <citation type="journal article" date="2007" name="BMC Biol.">
        <title>A 100%-complete sequence reveals unusually simple genomic features in the hot-spring red alga Cyanidioschyzon merolae.</title>
        <authorList>
            <person name="Nozaki H."/>
            <person name="Takano H."/>
            <person name="Misumi O."/>
            <person name="Terasawa K."/>
            <person name="Matsuzaki M."/>
            <person name="Maruyama S."/>
            <person name="Nishida K."/>
            <person name="Yagisawa F."/>
            <person name="Yoshida Y."/>
            <person name="Fujiwara T."/>
            <person name="Takio S."/>
            <person name="Tamura K."/>
            <person name="Chung S.J."/>
            <person name="Nakamura S."/>
            <person name="Kuroiwa H."/>
            <person name="Tanaka K."/>
            <person name="Sato N."/>
            <person name="Kuroiwa T."/>
        </authorList>
    </citation>
    <scope>NUCLEOTIDE SEQUENCE [LARGE SCALE GENOMIC DNA]</scope>
    <source>
        <strain evidence="8 9">10D</strain>
    </source>
</reference>
<dbReference type="GO" id="GO:0046983">
    <property type="term" value="F:protein dimerization activity"/>
    <property type="evidence" value="ECO:0007669"/>
    <property type="project" value="InterPro"/>
</dbReference>
<dbReference type="SMART" id="SM00432">
    <property type="entry name" value="MADS"/>
    <property type="match status" value="1"/>
</dbReference>
<keyword evidence="3" id="KW-0238">DNA-binding</keyword>
<evidence type="ECO:0000256" key="4">
    <source>
        <dbReference type="ARBA" id="ARBA00023163"/>
    </source>
</evidence>
<dbReference type="PROSITE" id="PS50066">
    <property type="entry name" value="MADS_BOX_2"/>
    <property type="match status" value="1"/>
</dbReference>
<dbReference type="RefSeq" id="XP_005535084.1">
    <property type="nucleotide sequence ID" value="XM_005535027.1"/>
</dbReference>
<feature type="domain" description="MADS-box" evidence="7">
    <location>
        <begin position="1"/>
        <end position="61"/>
    </location>
</feature>
<dbReference type="GO" id="GO:0003677">
    <property type="term" value="F:DNA binding"/>
    <property type="evidence" value="ECO:0007669"/>
    <property type="project" value="UniProtKB-KW"/>
</dbReference>
<evidence type="ECO:0000313" key="9">
    <source>
        <dbReference type="Proteomes" id="UP000007014"/>
    </source>
</evidence>
<keyword evidence="4" id="KW-0804">Transcription</keyword>
<feature type="compositionally biased region" description="Polar residues" evidence="6">
    <location>
        <begin position="210"/>
        <end position="219"/>
    </location>
</feature>
<keyword evidence="9" id="KW-1185">Reference proteome</keyword>
<dbReference type="Gene3D" id="3.40.1810.10">
    <property type="entry name" value="Transcription factor, MADS-box"/>
    <property type="match status" value="1"/>
</dbReference>
<evidence type="ECO:0000256" key="2">
    <source>
        <dbReference type="ARBA" id="ARBA00023015"/>
    </source>
</evidence>
<comment type="subcellular location">
    <subcellularLocation>
        <location evidence="1">Nucleus</location>
    </subcellularLocation>
</comment>
<dbReference type="GeneID" id="16992152"/>
<feature type="region of interest" description="Disordered" evidence="6">
    <location>
        <begin position="474"/>
        <end position="512"/>
    </location>
</feature>
<dbReference type="GO" id="GO:0005634">
    <property type="term" value="C:nucleus"/>
    <property type="evidence" value="ECO:0007669"/>
    <property type="project" value="UniProtKB-SubCell"/>
</dbReference>
<protein>
    <submittedName>
        <fullName evidence="8">Similar to MADS box transcription enhancer factor</fullName>
    </submittedName>
</protein>
<dbReference type="KEGG" id="cme:CYME_CMA095C"/>
<evidence type="ECO:0000256" key="1">
    <source>
        <dbReference type="ARBA" id="ARBA00004123"/>
    </source>
</evidence>
<sequence>MTRGRVTLELLKDEKARNTTFSKRKNGLFKKVLELSVLCDCEIGIVIFNHNGKLVEYSSKGEDSLVDLIRRWGAYTGTVESKSNLTALQPAAGRYEQLCPRWNVHPVRSEVEPARVARSEGSPRAPRLRPRYSSKNNDVVSAGEPGNQPDSRSSTQDVLVPSMANDDQFVECESLRKMCAEADMMQDLRRQYERYRERILRWSGKRRRGAQSTEHTTCSGKRCHIESGDDDSSRFPSADLVDLLKSEDTRPSGAATEETGSPASRKKRFRPEALSIEVDPLGMAFSGANNEKQSTGTWDQTALRPGFFASDETLRNQTPSVTFPEASTSGRGPVLEAPFSGQLYPSAGVGSQLSPRLSYRSLVSSYPILVPSPAGLPSTTGLGVPGVMIPTPTGASTRHVPGCPQGGAGTGAATATGTETGGPPSHPRTQPAMLSPTALIFEQMGLATPRESASWGGYNGTWFSFVGTGSTPRMGAYMERATGTGNQSTSPSQPFSASNDAEKNALDSPAGT</sequence>
<dbReference type="SMR" id="M1VEA1"/>
<dbReference type="eggNOG" id="KOG0014">
    <property type="taxonomic scope" value="Eukaryota"/>
</dbReference>
<dbReference type="PRINTS" id="PR00404">
    <property type="entry name" value="MADSDOMAIN"/>
</dbReference>